<dbReference type="PROSITE" id="PS50206">
    <property type="entry name" value="RHODANESE_3"/>
    <property type="match status" value="1"/>
</dbReference>
<evidence type="ECO:0000313" key="7">
    <source>
        <dbReference type="Proteomes" id="UP001575181"/>
    </source>
</evidence>
<dbReference type="RefSeq" id="WP_373655083.1">
    <property type="nucleotide sequence ID" value="NZ_JBGUAW010000003.1"/>
</dbReference>
<keyword evidence="2" id="KW-0238">DNA-binding</keyword>
<dbReference type="InterPro" id="IPR051011">
    <property type="entry name" value="Metal_resp_trans_reg"/>
</dbReference>
<dbReference type="InterPro" id="IPR036390">
    <property type="entry name" value="WH_DNA-bd_sf"/>
</dbReference>
<dbReference type="InterPro" id="IPR001307">
    <property type="entry name" value="Thiosulphate_STrfase_CS"/>
</dbReference>
<keyword evidence="7" id="KW-1185">Reference proteome</keyword>
<dbReference type="CDD" id="cd00090">
    <property type="entry name" value="HTH_ARSR"/>
    <property type="match status" value="1"/>
</dbReference>
<dbReference type="InterPro" id="IPR011991">
    <property type="entry name" value="ArsR-like_HTH"/>
</dbReference>
<evidence type="ECO:0000259" key="4">
    <source>
        <dbReference type="PROSITE" id="PS50206"/>
    </source>
</evidence>
<comment type="caution">
    <text evidence="6">The sequence shown here is derived from an EMBL/GenBank/DDBJ whole genome shotgun (WGS) entry which is preliminary data.</text>
</comment>
<protein>
    <submittedName>
        <fullName evidence="6">ArsR/SmtB family transcription factor</fullName>
    </submittedName>
</protein>
<dbReference type="PROSITE" id="PS50987">
    <property type="entry name" value="HTH_ARSR_2"/>
    <property type="match status" value="1"/>
</dbReference>
<gene>
    <name evidence="6" type="ORF">ACERLL_05610</name>
</gene>
<evidence type="ECO:0000256" key="1">
    <source>
        <dbReference type="ARBA" id="ARBA00023015"/>
    </source>
</evidence>
<organism evidence="6 7">
    <name type="scientific">Thiohalorhabdus methylotrophus</name>
    <dbReference type="NCBI Taxonomy" id="3242694"/>
    <lineage>
        <taxon>Bacteria</taxon>
        <taxon>Pseudomonadati</taxon>
        <taxon>Pseudomonadota</taxon>
        <taxon>Gammaproteobacteria</taxon>
        <taxon>Thiohalorhabdales</taxon>
        <taxon>Thiohalorhabdaceae</taxon>
        <taxon>Thiohalorhabdus</taxon>
    </lineage>
</organism>
<dbReference type="PROSITE" id="PS00380">
    <property type="entry name" value="RHODANESE_1"/>
    <property type="match status" value="1"/>
</dbReference>
<dbReference type="InterPro" id="IPR036873">
    <property type="entry name" value="Rhodanese-like_dom_sf"/>
</dbReference>
<feature type="domain" description="HTH arsR-type" evidence="5">
    <location>
        <begin position="5"/>
        <end position="99"/>
    </location>
</feature>
<dbReference type="Gene3D" id="3.40.250.10">
    <property type="entry name" value="Rhodanese-like domain"/>
    <property type="match status" value="1"/>
</dbReference>
<evidence type="ECO:0000259" key="5">
    <source>
        <dbReference type="PROSITE" id="PS50987"/>
    </source>
</evidence>
<dbReference type="SMART" id="SM00418">
    <property type="entry name" value="HTH_ARSR"/>
    <property type="match status" value="1"/>
</dbReference>
<evidence type="ECO:0000256" key="2">
    <source>
        <dbReference type="ARBA" id="ARBA00023125"/>
    </source>
</evidence>
<dbReference type="InterPro" id="IPR001763">
    <property type="entry name" value="Rhodanese-like_dom"/>
</dbReference>
<dbReference type="SUPFAM" id="SSF46785">
    <property type="entry name" value="Winged helix' DNA-binding domain"/>
    <property type="match status" value="1"/>
</dbReference>
<evidence type="ECO:0000313" key="6">
    <source>
        <dbReference type="EMBL" id="MFA9460300.1"/>
    </source>
</evidence>
<dbReference type="EMBL" id="JBGUAW010000003">
    <property type="protein sequence ID" value="MFA9460300.1"/>
    <property type="molecule type" value="Genomic_DNA"/>
</dbReference>
<evidence type="ECO:0000256" key="3">
    <source>
        <dbReference type="ARBA" id="ARBA00023163"/>
    </source>
</evidence>
<dbReference type="Proteomes" id="UP001575181">
    <property type="component" value="Unassembled WGS sequence"/>
</dbReference>
<name>A0ABV4TSJ7_9GAMM</name>
<dbReference type="NCBIfam" id="NF033788">
    <property type="entry name" value="HTH_metalloreg"/>
    <property type="match status" value="1"/>
</dbReference>
<dbReference type="PANTHER" id="PTHR43132">
    <property type="entry name" value="ARSENICAL RESISTANCE OPERON REPRESSOR ARSR-RELATED"/>
    <property type="match status" value="1"/>
</dbReference>
<reference evidence="6 7" key="1">
    <citation type="submission" date="2024-08" db="EMBL/GenBank/DDBJ databases">
        <title>Whole-genome sequencing of halo(alkali)philic microorganisms from hypersaline lakes.</title>
        <authorList>
            <person name="Sorokin D.Y."/>
            <person name="Merkel A.Y."/>
            <person name="Messina E."/>
            <person name="Yakimov M."/>
        </authorList>
    </citation>
    <scope>NUCLEOTIDE SEQUENCE [LARGE SCALE GENOMIC DNA]</scope>
    <source>
        <strain evidence="6 7">Cl-TMA</strain>
    </source>
</reference>
<dbReference type="SUPFAM" id="SSF52821">
    <property type="entry name" value="Rhodanese/Cell cycle control phosphatase"/>
    <property type="match status" value="1"/>
</dbReference>
<dbReference type="Pfam" id="PF01022">
    <property type="entry name" value="HTH_5"/>
    <property type="match status" value="1"/>
</dbReference>
<dbReference type="InterPro" id="IPR001845">
    <property type="entry name" value="HTH_ArsR_DNA-bd_dom"/>
</dbReference>
<feature type="domain" description="Rhodanese" evidence="4">
    <location>
        <begin position="129"/>
        <end position="218"/>
    </location>
</feature>
<dbReference type="PRINTS" id="PR00778">
    <property type="entry name" value="HTHARSR"/>
</dbReference>
<accession>A0ABV4TSJ7</accession>
<dbReference type="InterPro" id="IPR036388">
    <property type="entry name" value="WH-like_DNA-bd_sf"/>
</dbReference>
<dbReference type="Gene3D" id="1.10.10.10">
    <property type="entry name" value="Winged helix-like DNA-binding domain superfamily/Winged helix DNA-binding domain"/>
    <property type="match status" value="1"/>
</dbReference>
<dbReference type="SMART" id="SM00450">
    <property type="entry name" value="RHOD"/>
    <property type="match status" value="1"/>
</dbReference>
<dbReference type="Pfam" id="PF00581">
    <property type="entry name" value="Rhodanese"/>
    <property type="match status" value="1"/>
</dbReference>
<sequence length="228" mass="25322">MSGDFKHALSGQFARVGKALSNANRLELLEYLAQGDRSVEELARVSGLAVANTSQHLQQLRQAGLVTTRKEGLYVYYRVAGDEVIRLLEAVRAVAERNLAEVGQLIAINLASRDQADPLAAEELLSRAREGDVTVLDVRPEEEFAAGHLPGAVNVPLGELESYLEGLSHEQEVVAYCRGPYCMLAYEAVARLRERGYRARRLEYGYPEWKLEGYPVEGEAFRGDVEEE</sequence>
<dbReference type="PANTHER" id="PTHR43132:SF8">
    <property type="entry name" value="HTH-TYPE TRANSCRIPTIONAL REGULATOR KMTR"/>
    <property type="match status" value="1"/>
</dbReference>
<dbReference type="CDD" id="cd00158">
    <property type="entry name" value="RHOD"/>
    <property type="match status" value="1"/>
</dbReference>
<keyword evidence="3" id="KW-0804">Transcription</keyword>
<keyword evidence="1" id="KW-0805">Transcription regulation</keyword>
<proteinExistence type="predicted"/>